<feature type="binding site" evidence="1">
    <location>
        <position position="155"/>
    </location>
    <ligand>
        <name>substrate</name>
    </ligand>
</feature>
<keyword evidence="1" id="KW-0460">Magnesium</keyword>
<dbReference type="Proteomes" id="UP000294581">
    <property type="component" value="Unassembled WGS sequence"/>
</dbReference>
<proteinExistence type="predicted"/>
<protein>
    <submittedName>
        <fullName evidence="2">Regulator of RNase E activity RraA</fullName>
    </submittedName>
</protein>
<keyword evidence="1" id="KW-0479">Metal-binding</keyword>
<dbReference type="GO" id="GO:0046872">
    <property type="term" value="F:metal ion binding"/>
    <property type="evidence" value="ECO:0007669"/>
    <property type="project" value="UniProtKB-KW"/>
</dbReference>
<accession>A0A4V3HE99</accession>
<feature type="binding site" evidence="1">
    <location>
        <position position="156"/>
    </location>
    <ligand>
        <name>Mg(2+)</name>
        <dbReference type="ChEBI" id="CHEBI:18420"/>
    </ligand>
</feature>
<evidence type="ECO:0000256" key="1">
    <source>
        <dbReference type="PIRSR" id="PIRSR605493-1"/>
    </source>
</evidence>
<dbReference type="AlphaFoldDB" id="A0A4V3HE99"/>
<name>A0A4V3HE99_9BACL</name>
<dbReference type="EMBL" id="SORF01000008">
    <property type="protein sequence ID" value="TDY45295.1"/>
    <property type="molecule type" value="Genomic_DNA"/>
</dbReference>
<evidence type="ECO:0000313" key="3">
    <source>
        <dbReference type="Proteomes" id="UP000294581"/>
    </source>
</evidence>
<sequence length="280" mass="32159">MKFNDRDDIIQLTPLWQGERFDDGRPRVPDDILRRMERITNEEAWAVLERNGYRYQFEGNLRMVHPNKVLVGRAVTAVMVPKRPDLHDYLLEYGQKVEGRKGFFNVWVIDTLVEDDVIVVDMFDKVVEGTFSGGNLSTTIATRTKRGQVIYGGIRDLQQILEIENLQTYYRGIDPTPIRDVTLVGMNVPCRIGGAICMPGDVVLGTPAGVTFIPPHLAEEICVSAEKTRLRDMFGFVRIREGKYSSSDIDVAEWAPEIEEDFRRWRETNTPDDLQHLVWD</sequence>
<evidence type="ECO:0000313" key="2">
    <source>
        <dbReference type="EMBL" id="TDY45295.1"/>
    </source>
</evidence>
<comment type="cofactor">
    <cofactor evidence="1">
        <name>Mg(2+)</name>
        <dbReference type="ChEBI" id="CHEBI:18420"/>
    </cofactor>
</comment>
<keyword evidence="3" id="KW-1185">Reference proteome</keyword>
<organism evidence="2 3">
    <name type="scientific">Alicyclobacillus sacchari</name>
    <dbReference type="NCBI Taxonomy" id="392010"/>
    <lineage>
        <taxon>Bacteria</taxon>
        <taxon>Bacillati</taxon>
        <taxon>Bacillota</taxon>
        <taxon>Bacilli</taxon>
        <taxon>Bacillales</taxon>
        <taxon>Alicyclobacillaceae</taxon>
        <taxon>Alicyclobacillus</taxon>
    </lineage>
</organism>
<dbReference type="Pfam" id="PF03737">
    <property type="entry name" value="RraA-like"/>
    <property type="match status" value="1"/>
</dbReference>
<comment type="caution">
    <text evidence="2">The sequence shown here is derived from an EMBL/GenBank/DDBJ whole genome shotgun (WGS) entry which is preliminary data.</text>
</comment>
<dbReference type="Gene3D" id="3.50.30.40">
    <property type="entry name" value="Ribonuclease E inhibitor RraA/RraA-like"/>
    <property type="match status" value="1"/>
</dbReference>
<dbReference type="RefSeq" id="WP_134159830.1">
    <property type="nucleotide sequence ID" value="NZ_SORF01000008.1"/>
</dbReference>
<dbReference type="SUPFAM" id="SSF89562">
    <property type="entry name" value="RraA-like"/>
    <property type="match status" value="1"/>
</dbReference>
<feature type="binding site" evidence="1">
    <location>
        <begin position="133"/>
        <end position="136"/>
    </location>
    <ligand>
        <name>substrate</name>
    </ligand>
</feature>
<reference evidence="2 3" key="1">
    <citation type="submission" date="2019-03" db="EMBL/GenBank/DDBJ databases">
        <title>Genomic Encyclopedia of Type Strains, Phase IV (KMG-IV): sequencing the most valuable type-strain genomes for metagenomic binning, comparative biology and taxonomic classification.</title>
        <authorList>
            <person name="Goeker M."/>
        </authorList>
    </citation>
    <scope>NUCLEOTIDE SEQUENCE [LARGE SCALE GENOMIC DNA]</scope>
    <source>
        <strain evidence="2 3">DSM 17974</strain>
    </source>
</reference>
<dbReference type="InterPro" id="IPR036704">
    <property type="entry name" value="RraA/RraA-like_sf"/>
</dbReference>
<gene>
    <name evidence="2" type="ORF">C7445_108119</name>
</gene>
<dbReference type="InterPro" id="IPR005493">
    <property type="entry name" value="RraA/RraA-like"/>
</dbReference>
<dbReference type="OrthoDB" id="108647at2"/>